<dbReference type="Gene3D" id="1.10.840.10">
    <property type="entry name" value="Ras guanine-nucleotide exchange factors catalytic domain"/>
    <property type="match status" value="1"/>
</dbReference>
<dbReference type="InterPro" id="IPR001895">
    <property type="entry name" value="RASGEF_cat_dom"/>
</dbReference>
<dbReference type="EMBL" id="JAAAHW010000327">
    <property type="protein sequence ID" value="KAG0003687.1"/>
    <property type="molecule type" value="Genomic_DNA"/>
</dbReference>
<evidence type="ECO:0000256" key="2">
    <source>
        <dbReference type="PROSITE-ProRule" id="PRU00168"/>
    </source>
</evidence>
<dbReference type="Pfam" id="PF00617">
    <property type="entry name" value="RasGEF"/>
    <property type="match status" value="1"/>
</dbReference>
<dbReference type="OrthoDB" id="10254377at2759"/>
<dbReference type="SMART" id="SM00147">
    <property type="entry name" value="RasGEF"/>
    <property type="match status" value="1"/>
</dbReference>
<feature type="compositionally biased region" description="Basic and acidic residues" evidence="3">
    <location>
        <begin position="883"/>
        <end position="892"/>
    </location>
</feature>
<feature type="region of interest" description="Disordered" evidence="3">
    <location>
        <begin position="753"/>
        <end position="825"/>
    </location>
</feature>
<feature type="region of interest" description="Disordered" evidence="3">
    <location>
        <begin position="1158"/>
        <end position="1190"/>
    </location>
</feature>
<feature type="compositionally biased region" description="Basic and acidic residues" evidence="3">
    <location>
        <begin position="683"/>
        <end position="696"/>
    </location>
</feature>
<evidence type="ECO:0000256" key="3">
    <source>
        <dbReference type="SAM" id="MobiDB-lite"/>
    </source>
</evidence>
<feature type="compositionally biased region" description="Basic and acidic residues" evidence="3">
    <location>
        <begin position="721"/>
        <end position="737"/>
    </location>
</feature>
<feature type="compositionally biased region" description="Low complexity" evidence="3">
    <location>
        <begin position="1070"/>
        <end position="1083"/>
    </location>
</feature>
<comment type="caution">
    <text evidence="5">The sequence shown here is derived from an EMBL/GenBank/DDBJ whole genome shotgun (WGS) entry which is preliminary data.</text>
</comment>
<dbReference type="SUPFAM" id="SSF48366">
    <property type="entry name" value="Ras GEF"/>
    <property type="match status" value="1"/>
</dbReference>
<feature type="region of interest" description="Disordered" evidence="3">
    <location>
        <begin position="137"/>
        <end position="199"/>
    </location>
</feature>
<feature type="compositionally biased region" description="Low complexity" evidence="3">
    <location>
        <begin position="932"/>
        <end position="948"/>
    </location>
</feature>
<dbReference type="PROSITE" id="PS50009">
    <property type="entry name" value="RASGEF_CAT"/>
    <property type="match status" value="1"/>
</dbReference>
<dbReference type="PANTHER" id="PTHR23113:SF365">
    <property type="entry name" value="RAS-GEF DOMAIN-CONTAINING PROTEIN"/>
    <property type="match status" value="1"/>
</dbReference>
<feature type="compositionally biased region" description="Low complexity" evidence="3">
    <location>
        <begin position="147"/>
        <end position="157"/>
    </location>
</feature>
<feature type="domain" description="Ras-GEF" evidence="4">
    <location>
        <begin position="283"/>
        <end position="541"/>
    </location>
</feature>
<dbReference type="InterPro" id="IPR008937">
    <property type="entry name" value="Ras-like_GEF"/>
</dbReference>
<protein>
    <recommendedName>
        <fullName evidence="4">Ras-GEF domain-containing protein</fullName>
    </recommendedName>
</protein>
<dbReference type="InterPro" id="IPR036964">
    <property type="entry name" value="RASGEF_cat_dom_sf"/>
</dbReference>
<keyword evidence="6" id="KW-1185">Reference proteome</keyword>
<feature type="compositionally biased region" description="Polar residues" evidence="3">
    <location>
        <begin position="808"/>
        <end position="825"/>
    </location>
</feature>
<dbReference type="GO" id="GO:0007264">
    <property type="term" value="P:small GTPase-mediated signal transduction"/>
    <property type="evidence" value="ECO:0007669"/>
    <property type="project" value="InterPro"/>
</dbReference>
<feature type="region of interest" description="Disordered" evidence="3">
    <location>
        <begin position="974"/>
        <end position="1144"/>
    </location>
</feature>
<keyword evidence="1 2" id="KW-0344">Guanine-nucleotide releasing factor</keyword>
<gene>
    <name evidence="5" type="ORF">BGZ65_001447</name>
</gene>
<proteinExistence type="predicted"/>
<dbReference type="InterPro" id="IPR023578">
    <property type="entry name" value="Ras_GEF_dom_sf"/>
</dbReference>
<accession>A0A9P6MIU4</accession>
<dbReference type="Proteomes" id="UP000749646">
    <property type="component" value="Unassembled WGS sequence"/>
</dbReference>
<dbReference type="PANTHER" id="PTHR23113">
    <property type="entry name" value="GUANINE NUCLEOTIDE EXCHANGE FACTOR"/>
    <property type="match status" value="1"/>
</dbReference>
<feature type="compositionally biased region" description="Low complexity" evidence="3">
    <location>
        <begin position="231"/>
        <end position="243"/>
    </location>
</feature>
<feature type="compositionally biased region" description="Polar residues" evidence="3">
    <location>
        <begin position="177"/>
        <end position="191"/>
    </location>
</feature>
<feature type="compositionally biased region" description="Basic and acidic residues" evidence="3">
    <location>
        <begin position="1094"/>
        <end position="1104"/>
    </location>
</feature>
<evidence type="ECO:0000313" key="6">
    <source>
        <dbReference type="Proteomes" id="UP000749646"/>
    </source>
</evidence>
<feature type="region of interest" description="Disordered" evidence="3">
    <location>
        <begin position="226"/>
        <end position="245"/>
    </location>
</feature>
<reference evidence="5" key="1">
    <citation type="journal article" date="2020" name="Fungal Divers.">
        <title>Resolving the Mortierellaceae phylogeny through synthesis of multi-gene phylogenetics and phylogenomics.</title>
        <authorList>
            <person name="Vandepol N."/>
            <person name="Liber J."/>
            <person name="Desiro A."/>
            <person name="Na H."/>
            <person name="Kennedy M."/>
            <person name="Barry K."/>
            <person name="Grigoriev I.V."/>
            <person name="Miller A.N."/>
            <person name="O'Donnell K."/>
            <person name="Stajich J.E."/>
            <person name="Bonito G."/>
        </authorList>
    </citation>
    <scope>NUCLEOTIDE SEQUENCE</scope>
    <source>
        <strain evidence="5">MES-2147</strain>
    </source>
</reference>
<feature type="compositionally biased region" description="Polar residues" evidence="3">
    <location>
        <begin position="159"/>
        <end position="168"/>
    </location>
</feature>
<evidence type="ECO:0000256" key="1">
    <source>
        <dbReference type="ARBA" id="ARBA00022658"/>
    </source>
</evidence>
<feature type="compositionally biased region" description="Polar residues" evidence="3">
    <location>
        <begin position="893"/>
        <end position="905"/>
    </location>
</feature>
<evidence type="ECO:0000259" key="4">
    <source>
        <dbReference type="PROSITE" id="PS50009"/>
    </source>
</evidence>
<sequence>MVFWDRHVEHVSIPTCTRATIARPGRLQHSSLFASCRIDLAIPHPTISPPVDMDLDVATYTSLLHAAKAEHNLGDLQSAFATYLKAHTIIMRILGEQIVFKNQDSIESAPDNYTQLIVHAQEILRRIKDIIAQSKALAPKNADPAKSPSSVSFSVTSRLPKTTPSLSLSPAGRPGLASSQPSQRSIGTTSRINKRTKKNVPMIPISPLTKQALLHSHALAQVTQKFEQAKQGSVPQESSSQSSTRDLARLRKLIEDVHIQRAKVDAVNAQILSVTSSTLISWDPDLIARQLTIMDLQLFKEVAIPKDLVCADRRITPVQNCIDFEIYVAHSVAHLLLVDWNASRQSALANGSANSKGHAQAPVNAVAHMIRVAYILLNVYRNFNSFMAIMRALTSPEITRMHRSWSGISSKTKELFRRMVPIYRVQDNNRNYKEALIQKLDAFQDVGKDAVVAIPWMRSHLVEVRSIVNSYLTGQNSADGSGDVILSAPGARKLSAVSSLLTQCRKNETSGFDMDNNPMPSKTHIKHREPILVDGLKPPLVPILDLVSLSAGDLTLQHWLLSRPFLNKQQLINESLEIEPLFNGEELPCYEMPFDNSTCEDISSVAEDPTQDDSFEHVVAPEHDLELQAPRPSLARERVSESEVNSILSELLKDDASDNKGLFDDIDDAGLGENTNEPGSSRDVGRRKGASEHSRDVLQFQRMDSDEHSDSGDDGDQSGDLGHKLPTSDKGKGRALDADDSEEINDLLARVKGLVQDSTNHSTDIKSRELGLDEQEAADETMDKALNDSAGRTIEPFQQGSEEDQLGNGPNHQSSDLPSGTRTVSSVLSLEALRRQLQSLGHEANATDSLKASGESEPSKPAVAGLEEAEDKLTKPKGNTPVELRENIDKIETTQSSQTVYNISGSRKHDDPSDPRVSIPELDKEPLDSLQASSSKTSASISTTTTIHSRAEAHHSVDTLFQLETSALEKVAEPVNPRFKVEGSPQQHMSLSSESDPESSIKEDMSQKNELAGANRDESKDASAGEDSGGPGATLGVEAENSIGAGDKSPRANRQRRRIAGGVISMPTQSKTLLSRASTSSLSNAYGHDAGTQQKDHEGDEIAQGHEQAQDQTLLQPGLCSTIVEGSNVGGGSVTRKELKDDEDAVTSTILTDKGADAFAGDTKSLPSLSPTEGTILGTIRTVDEPTDQE</sequence>
<name>A0A9P6MIU4_9FUNG</name>
<organism evidence="5 6">
    <name type="scientific">Modicella reniformis</name>
    <dbReference type="NCBI Taxonomy" id="1440133"/>
    <lineage>
        <taxon>Eukaryota</taxon>
        <taxon>Fungi</taxon>
        <taxon>Fungi incertae sedis</taxon>
        <taxon>Mucoromycota</taxon>
        <taxon>Mortierellomycotina</taxon>
        <taxon>Mortierellomycetes</taxon>
        <taxon>Mortierellales</taxon>
        <taxon>Mortierellaceae</taxon>
        <taxon>Modicella</taxon>
    </lineage>
</organism>
<dbReference type="AlphaFoldDB" id="A0A9P6MIU4"/>
<dbReference type="GO" id="GO:0005085">
    <property type="term" value="F:guanyl-nucleotide exchange factor activity"/>
    <property type="evidence" value="ECO:0007669"/>
    <property type="project" value="UniProtKB-KW"/>
</dbReference>
<evidence type="ECO:0000313" key="5">
    <source>
        <dbReference type="EMBL" id="KAG0003687.1"/>
    </source>
</evidence>
<feature type="region of interest" description="Disordered" evidence="3">
    <location>
        <begin position="839"/>
        <end position="952"/>
    </location>
</feature>
<feature type="region of interest" description="Disordered" evidence="3">
    <location>
        <begin position="663"/>
        <end position="739"/>
    </location>
</feature>